<dbReference type="EMBL" id="MU001502">
    <property type="protein sequence ID" value="KAF2443680.1"/>
    <property type="molecule type" value="Genomic_DNA"/>
</dbReference>
<dbReference type="AlphaFoldDB" id="A0A9P4PEQ4"/>
<sequence length="605" mass="66611">MPADSFTGPSCKDLVEFMKSVKDIPVKHKDGFEGMSEKAIETVCDVDALHVWESGDDIDDFLHLTQVIVKLKIEAEKHEGRRRKEPAMVIISSEQATGKNGRDGFERICEVVRNLMKSDGKKHLDDTVCAFDAVVVVRGIDYTSSSDNKAAVKRINTAIERVFKMQRPSVKQLVWHHGPILSLLLTWIDNTTSDLRSALTAISITAALDLTDGVKPSPLGKANKQTALQTLEDYAKRLDIPVVFVDPASQLITYEYLATYMYYWAYYIHVFLPSSALRPHFYAALDALVTFCFRLRGASDSTYGASTVRMVQEHLSASTARRWASTSIDPSSYTKDLCRATATDAQIHHAVQLADSPFALLSPMPGYPLPAFSRLPLCPSDNPADSTGDFYIAAPVSFTLPTGTFRASSSSPFYVLLPREGRDVDKVTAWIQGSMMGVLERLRRDKDVVRINKKETELYGEVARACGWALDGCRGKMPEGVEGKVKFVREKVRKGTFCYVSGLVKETEGSRQKGRSEGGWLGGQVGWGAQGETGWVDGAKGGGGGGRRGRRGGWMERRRALGGVRRCGAVRSLCCAGLLDSESWLGSSSSGYLLLWQGFLLRTGW</sequence>
<gene>
    <name evidence="1" type="ORF">P171DRAFT_362683</name>
</gene>
<evidence type="ECO:0000313" key="1">
    <source>
        <dbReference type="EMBL" id="KAF2443680.1"/>
    </source>
</evidence>
<name>A0A9P4PEQ4_9PLEO</name>
<dbReference type="OrthoDB" id="3796651at2759"/>
<keyword evidence="2" id="KW-1185">Reference proteome</keyword>
<evidence type="ECO:0000313" key="2">
    <source>
        <dbReference type="Proteomes" id="UP000799764"/>
    </source>
</evidence>
<dbReference type="Proteomes" id="UP000799764">
    <property type="component" value="Unassembled WGS sequence"/>
</dbReference>
<protein>
    <submittedName>
        <fullName evidence="1">Uncharacterized protein</fullName>
    </submittedName>
</protein>
<proteinExistence type="predicted"/>
<comment type="caution">
    <text evidence="1">The sequence shown here is derived from an EMBL/GenBank/DDBJ whole genome shotgun (WGS) entry which is preliminary data.</text>
</comment>
<reference evidence="1" key="1">
    <citation type="journal article" date="2020" name="Stud. Mycol.">
        <title>101 Dothideomycetes genomes: a test case for predicting lifestyles and emergence of pathogens.</title>
        <authorList>
            <person name="Haridas S."/>
            <person name="Albert R."/>
            <person name="Binder M."/>
            <person name="Bloem J."/>
            <person name="Labutti K."/>
            <person name="Salamov A."/>
            <person name="Andreopoulos B."/>
            <person name="Baker S."/>
            <person name="Barry K."/>
            <person name="Bills G."/>
            <person name="Bluhm B."/>
            <person name="Cannon C."/>
            <person name="Castanera R."/>
            <person name="Culley D."/>
            <person name="Daum C."/>
            <person name="Ezra D."/>
            <person name="Gonzalez J."/>
            <person name="Henrissat B."/>
            <person name="Kuo A."/>
            <person name="Liang C."/>
            <person name="Lipzen A."/>
            <person name="Lutzoni F."/>
            <person name="Magnuson J."/>
            <person name="Mondo S."/>
            <person name="Nolan M."/>
            <person name="Ohm R."/>
            <person name="Pangilinan J."/>
            <person name="Park H.-J."/>
            <person name="Ramirez L."/>
            <person name="Alfaro M."/>
            <person name="Sun H."/>
            <person name="Tritt A."/>
            <person name="Yoshinaga Y."/>
            <person name="Zwiers L.-H."/>
            <person name="Turgeon B."/>
            <person name="Goodwin S."/>
            <person name="Spatafora J."/>
            <person name="Crous P."/>
            <person name="Grigoriev I."/>
        </authorList>
    </citation>
    <scope>NUCLEOTIDE SEQUENCE</scope>
    <source>
        <strain evidence="1">CBS 690.94</strain>
    </source>
</reference>
<accession>A0A9P4PEQ4</accession>
<organism evidence="1 2">
    <name type="scientific">Karstenula rhodostoma CBS 690.94</name>
    <dbReference type="NCBI Taxonomy" id="1392251"/>
    <lineage>
        <taxon>Eukaryota</taxon>
        <taxon>Fungi</taxon>
        <taxon>Dikarya</taxon>
        <taxon>Ascomycota</taxon>
        <taxon>Pezizomycotina</taxon>
        <taxon>Dothideomycetes</taxon>
        <taxon>Pleosporomycetidae</taxon>
        <taxon>Pleosporales</taxon>
        <taxon>Massarineae</taxon>
        <taxon>Didymosphaeriaceae</taxon>
        <taxon>Karstenula</taxon>
    </lineage>
</organism>